<dbReference type="SUPFAM" id="SSF46579">
    <property type="entry name" value="Prefoldin"/>
    <property type="match status" value="1"/>
</dbReference>
<dbReference type="GO" id="GO:0051082">
    <property type="term" value="F:unfolded protein binding"/>
    <property type="evidence" value="ECO:0007669"/>
    <property type="project" value="InterPro"/>
</dbReference>
<dbReference type="Gene3D" id="1.10.287.370">
    <property type="match status" value="1"/>
</dbReference>
<dbReference type="AlphaFoldDB" id="A0A2R5GJ28"/>
<name>A0A2R5GJ28_9STRA</name>
<dbReference type="FunCoup" id="A0A2R5GJ28">
    <property type="interactions" value="309"/>
</dbReference>
<dbReference type="Pfam" id="PF01920">
    <property type="entry name" value="Prefoldin_2"/>
    <property type="match status" value="1"/>
</dbReference>
<comment type="caution">
    <text evidence="3">The sequence shown here is derived from an EMBL/GenBank/DDBJ whole genome shotgun (WGS) entry which is preliminary data.</text>
</comment>
<comment type="similarity">
    <text evidence="1">Belongs to the prefoldin subunit beta family.</text>
</comment>
<dbReference type="GO" id="GO:0016272">
    <property type="term" value="C:prefoldin complex"/>
    <property type="evidence" value="ECO:0007669"/>
    <property type="project" value="InterPro"/>
</dbReference>
<organism evidence="3 4">
    <name type="scientific">Hondaea fermentalgiana</name>
    <dbReference type="NCBI Taxonomy" id="2315210"/>
    <lineage>
        <taxon>Eukaryota</taxon>
        <taxon>Sar</taxon>
        <taxon>Stramenopiles</taxon>
        <taxon>Bigyra</taxon>
        <taxon>Labyrinthulomycetes</taxon>
        <taxon>Thraustochytrida</taxon>
        <taxon>Thraustochytriidae</taxon>
        <taxon>Hondaea</taxon>
    </lineage>
</organism>
<evidence type="ECO:0000256" key="1">
    <source>
        <dbReference type="ARBA" id="ARBA00008045"/>
    </source>
</evidence>
<evidence type="ECO:0000313" key="4">
    <source>
        <dbReference type="Proteomes" id="UP000241890"/>
    </source>
</evidence>
<reference evidence="3 4" key="1">
    <citation type="submission" date="2017-12" db="EMBL/GenBank/DDBJ databases">
        <title>Sequencing, de novo assembly and annotation of complete genome of a new Thraustochytrid species, strain FCC1311.</title>
        <authorList>
            <person name="Sedici K."/>
            <person name="Godart F."/>
            <person name="Aiese Cigliano R."/>
            <person name="Sanseverino W."/>
            <person name="Barakat M."/>
            <person name="Ortet P."/>
            <person name="Marechal E."/>
            <person name="Cagnac O."/>
            <person name="Amato A."/>
        </authorList>
    </citation>
    <scope>NUCLEOTIDE SEQUENCE [LARGE SCALE GENOMIC DNA]</scope>
</reference>
<keyword evidence="4" id="KW-1185">Reference proteome</keyword>
<dbReference type="Proteomes" id="UP000241890">
    <property type="component" value="Unassembled WGS sequence"/>
</dbReference>
<dbReference type="OrthoDB" id="29646at2759"/>
<accession>A0A2R5GJ28</accession>
<protein>
    <submittedName>
        <fullName evidence="3">Prefoldin subunit 2</fullName>
    </submittedName>
</protein>
<dbReference type="InterPro" id="IPR027235">
    <property type="entry name" value="PFD2"/>
</dbReference>
<dbReference type="PANTHER" id="PTHR13303">
    <property type="entry name" value="PREFOLDIN SUBUNIT 2"/>
    <property type="match status" value="1"/>
</dbReference>
<gene>
    <name evidence="3" type="ORF">FCC1311_071112</name>
</gene>
<proteinExistence type="inferred from homology"/>
<dbReference type="InParanoid" id="A0A2R5GJ28"/>
<dbReference type="InterPro" id="IPR009053">
    <property type="entry name" value="Prefoldin"/>
</dbReference>
<evidence type="ECO:0000256" key="2">
    <source>
        <dbReference type="ARBA" id="ARBA00023186"/>
    </source>
</evidence>
<keyword evidence="2" id="KW-0143">Chaperone</keyword>
<dbReference type="InterPro" id="IPR002777">
    <property type="entry name" value="PFD_beta-like"/>
</dbReference>
<dbReference type="EMBL" id="BEYU01000084">
    <property type="protein sequence ID" value="GBG30890.1"/>
    <property type="molecule type" value="Genomic_DNA"/>
</dbReference>
<evidence type="ECO:0000313" key="3">
    <source>
        <dbReference type="EMBL" id="GBG30890.1"/>
    </source>
</evidence>
<dbReference type="GO" id="GO:0006457">
    <property type="term" value="P:protein folding"/>
    <property type="evidence" value="ECO:0007669"/>
    <property type="project" value="InterPro"/>
</dbReference>
<sequence length="105" mass="11968">MDPNAVRAEFEKLANEAQMLRNRVAQLEAEEREHIVAAEVLDELSGERQCYRLVGDVLVEKTRDEALMSVRGNMERIQKQIELDTNRSLEIEKEVKAVAAKTRGS</sequence>